<dbReference type="InParanoid" id="M4BGP5"/>
<dbReference type="VEuPathDB" id="FungiDB:HpaG805570"/>
<reference evidence="2" key="1">
    <citation type="journal article" date="2010" name="Science">
        <title>Signatures of adaptation to obligate biotrophy in the Hyaloperonospora arabidopsidis genome.</title>
        <authorList>
            <person name="Baxter L."/>
            <person name="Tripathy S."/>
            <person name="Ishaque N."/>
            <person name="Boot N."/>
            <person name="Cabral A."/>
            <person name="Kemen E."/>
            <person name="Thines M."/>
            <person name="Ah-Fong A."/>
            <person name="Anderson R."/>
            <person name="Badejoko W."/>
            <person name="Bittner-Eddy P."/>
            <person name="Boore J.L."/>
            <person name="Chibucos M.C."/>
            <person name="Coates M."/>
            <person name="Dehal P."/>
            <person name="Delehaunty K."/>
            <person name="Dong S."/>
            <person name="Downton P."/>
            <person name="Dumas B."/>
            <person name="Fabro G."/>
            <person name="Fronick C."/>
            <person name="Fuerstenberg S.I."/>
            <person name="Fulton L."/>
            <person name="Gaulin E."/>
            <person name="Govers F."/>
            <person name="Hughes L."/>
            <person name="Humphray S."/>
            <person name="Jiang R.H."/>
            <person name="Judelson H."/>
            <person name="Kamoun S."/>
            <person name="Kyung K."/>
            <person name="Meijer H."/>
            <person name="Minx P."/>
            <person name="Morris P."/>
            <person name="Nelson J."/>
            <person name="Phuntumart V."/>
            <person name="Qutob D."/>
            <person name="Rehmany A."/>
            <person name="Rougon-Cardoso A."/>
            <person name="Ryden P."/>
            <person name="Torto-Alalibo T."/>
            <person name="Studholme D."/>
            <person name="Wang Y."/>
            <person name="Win J."/>
            <person name="Wood J."/>
            <person name="Clifton S.W."/>
            <person name="Rogers J."/>
            <person name="Van den Ackerveken G."/>
            <person name="Jones J.D."/>
            <person name="McDowell J.M."/>
            <person name="Beynon J."/>
            <person name="Tyler B.M."/>
        </authorList>
    </citation>
    <scope>NUCLEOTIDE SEQUENCE [LARGE SCALE GENOMIC DNA]</scope>
    <source>
        <strain evidence="2">Emoy2</strain>
    </source>
</reference>
<evidence type="ECO:0000313" key="2">
    <source>
        <dbReference type="Proteomes" id="UP000011713"/>
    </source>
</evidence>
<sequence>MTMPTQHSPMGKLHVKIRRSKTHCYAQSRYTEMIGTTYPHNEYAYSTLVSSSSKLPPFFVDMGRTPNNHIIAGAGATNVALSRKEYASRFIPHRQQVIERARRNRLGAQAAQQKFYDKKRADNPFKVGDLAFLEAQDLSISLATDETMLRSKKIILHFIGPFAILEVTDNVVLLDLPANLKHIGPHFNIDKLKSIPVTPTAILDV</sequence>
<reference evidence="1" key="2">
    <citation type="submission" date="2015-06" db="UniProtKB">
        <authorList>
            <consortium name="EnsemblProtists"/>
        </authorList>
    </citation>
    <scope>IDENTIFICATION</scope>
    <source>
        <strain evidence="1">Emoy2</strain>
    </source>
</reference>
<organism evidence="1 2">
    <name type="scientific">Hyaloperonospora arabidopsidis (strain Emoy2)</name>
    <name type="common">Downy mildew agent</name>
    <name type="synonym">Peronospora arabidopsidis</name>
    <dbReference type="NCBI Taxonomy" id="559515"/>
    <lineage>
        <taxon>Eukaryota</taxon>
        <taxon>Sar</taxon>
        <taxon>Stramenopiles</taxon>
        <taxon>Oomycota</taxon>
        <taxon>Peronosporomycetes</taxon>
        <taxon>Peronosporales</taxon>
        <taxon>Peronosporaceae</taxon>
        <taxon>Hyaloperonospora</taxon>
    </lineage>
</organism>
<dbReference type="eggNOG" id="KOG0017">
    <property type="taxonomic scope" value="Eukaryota"/>
</dbReference>
<accession>M4BGP5</accession>
<dbReference type="STRING" id="559515.M4BGP5"/>
<dbReference type="AlphaFoldDB" id="M4BGP5"/>
<dbReference type="Proteomes" id="UP000011713">
    <property type="component" value="Unassembled WGS sequence"/>
</dbReference>
<proteinExistence type="predicted"/>
<evidence type="ECO:0000313" key="1">
    <source>
        <dbReference type="EnsemblProtists" id="HpaP805570"/>
    </source>
</evidence>
<keyword evidence="2" id="KW-1185">Reference proteome</keyword>
<dbReference type="HOGENOM" id="CLU_1339748_0_0_1"/>
<name>M4BGP5_HYAAE</name>
<dbReference type="EnsemblProtists" id="HpaT805570">
    <property type="protein sequence ID" value="HpaP805570"/>
    <property type="gene ID" value="HpaG805570"/>
</dbReference>
<dbReference type="EMBL" id="JH598238">
    <property type="status" value="NOT_ANNOTATED_CDS"/>
    <property type="molecule type" value="Genomic_DNA"/>
</dbReference>
<protein>
    <submittedName>
        <fullName evidence="1">Uncharacterized protein</fullName>
    </submittedName>
</protein>